<dbReference type="GO" id="GO:0005886">
    <property type="term" value="C:plasma membrane"/>
    <property type="evidence" value="ECO:0007669"/>
    <property type="project" value="TreeGrafter"/>
</dbReference>
<evidence type="ECO:0000256" key="1">
    <source>
        <dbReference type="ARBA" id="ARBA00038048"/>
    </source>
</evidence>
<proteinExistence type="inferred from homology"/>
<keyword evidence="6" id="KW-1185">Reference proteome</keyword>
<dbReference type="SUPFAM" id="SSF51735">
    <property type="entry name" value="NAD(P)-binding Rossmann-fold domains"/>
    <property type="match status" value="1"/>
</dbReference>
<feature type="domain" description="Saccharopine dehydrogenase NADP binding" evidence="4">
    <location>
        <begin position="115"/>
        <end position="241"/>
    </location>
</feature>
<dbReference type="Gene3D" id="3.40.50.720">
    <property type="entry name" value="NAD(P)-binding Rossmann-like Domain"/>
    <property type="match status" value="1"/>
</dbReference>
<dbReference type="GO" id="GO:0005739">
    <property type="term" value="C:mitochondrion"/>
    <property type="evidence" value="ECO:0007669"/>
    <property type="project" value="TreeGrafter"/>
</dbReference>
<comment type="similarity">
    <text evidence="1">Belongs to the saccharopine dehydrogenase family.</text>
</comment>
<dbReference type="InterPro" id="IPR036291">
    <property type="entry name" value="NAD(P)-bd_dom_sf"/>
</dbReference>
<feature type="compositionally biased region" description="Basic and acidic residues" evidence="2">
    <location>
        <begin position="11"/>
        <end position="20"/>
    </location>
</feature>
<keyword evidence="3" id="KW-1133">Transmembrane helix</keyword>
<dbReference type="PANTHER" id="PTHR12286:SF5">
    <property type="entry name" value="SACCHAROPINE DEHYDROGENASE-LIKE OXIDOREDUCTASE"/>
    <property type="match status" value="1"/>
</dbReference>
<feature type="compositionally biased region" description="Polar residues" evidence="2">
    <location>
        <begin position="1"/>
        <end position="10"/>
    </location>
</feature>
<evidence type="ECO:0000313" key="5">
    <source>
        <dbReference type="EMBL" id="GFH43869.1"/>
    </source>
</evidence>
<dbReference type="EMBL" id="BLLK01000019">
    <property type="protein sequence ID" value="GFH43869.1"/>
    <property type="molecule type" value="Genomic_DNA"/>
</dbReference>
<keyword evidence="3" id="KW-0812">Transmembrane</keyword>
<evidence type="ECO:0000313" key="6">
    <source>
        <dbReference type="Proteomes" id="UP001054902"/>
    </source>
</evidence>
<feature type="region of interest" description="Disordered" evidence="2">
    <location>
        <begin position="1"/>
        <end position="22"/>
    </location>
</feature>
<protein>
    <recommendedName>
        <fullName evidence="4">Saccharopine dehydrogenase NADP binding domain-containing protein</fullName>
    </recommendedName>
</protein>
<dbReference type="Proteomes" id="UP001054902">
    <property type="component" value="Unassembled WGS sequence"/>
</dbReference>
<comment type="caution">
    <text evidence="5">The sequence shown here is derived from an EMBL/GenBank/DDBJ whole genome shotgun (WGS) entry which is preliminary data.</text>
</comment>
<evidence type="ECO:0000256" key="3">
    <source>
        <dbReference type="SAM" id="Phobius"/>
    </source>
</evidence>
<dbReference type="InterPro" id="IPR005097">
    <property type="entry name" value="Sacchrp_dh_NADP-bd"/>
</dbReference>
<reference evidence="5 6" key="1">
    <citation type="journal article" date="2021" name="Sci. Rep.">
        <title>The genome of the diatom Chaetoceros tenuissimus carries an ancient integrated fragment of an extant virus.</title>
        <authorList>
            <person name="Hongo Y."/>
            <person name="Kimura K."/>
            <person name="Takaki Y."/>
            <person name="Yoshida Y."/>
            <person name="Baba S."/>
            <person name="Kobayashi G."/>
            <person name="Nagasaki K."/>
            <person name="Hano T."/>
            <person name="Tomaru Y."/>
        </authorList>
    </citation>
    <scope>NUCLEOTIDE SEQUENCE [LARGE SCALE GENOMIC DNA]</scope>
    <source>
        <strain evidence="5 6">NIES-3715</strain>
    </source>
</reference>
<dbReference type="InterPro" id="IPR051276">
    <property type="entry name" value="Saccharopine_DH-like_oxidrdct"/>
</dbReference>
<dbReference type="Pfam" id="PF03435">
    <property type="entry name" value="Sacchrp_dh_NADP"/>
    <property type="match status" value="1"/>
</dbReference>
<dbReference type="PANTHER" id="PTHR12286">
    <property type="entry name" value="SACCHAROPINE DEHYDROGENASE-LIKE OXIDOREDUCTASE"/>
    <property type="match status" value="1"/>
</dbReference>
<evidence type="ECO:0000259" key="4">
    <source>
        <dbReference type="Pfam" id="PF03435"/>
    </source>
</evidence>
<evidence type="ECO:0000256" key="2">
    <source>
        <dbReference type="SAM" id="MobiDB-lite"/>
    </source>
</evidence>
<dbReference type="GO" id="GO:0005811">
    <property type="term" value="C:lipid droplet"/>
    <property type="evidence" value="ECO:0007669"/>
    <property type="project" value="TreeGrafter"/>
</dbReference>
<keyword evidence="3" id="KW-0472">Membrane</keyword>
<name>A0AAD3CDX2_9STRA</name>
<sequence>MSTYGSTDTSDINKKDDKKSMFPNIQSKDVDYVKNLPQQDGKRPMEISTTSFLLTAMVGVPVYLSVVLPLTIAYQTGKAVLKSPPATDTSQQSVDTISFPSKQDLIPLKERKYDVVLLGCTGFTGKLAAIYLTKSYPDLKWAIAGRSLEKLTSLKQELQQINSSIALDTIVMDTLQRDTIHPMVKDTRAVITTAGPFCKYGSNVVEFCARYGTNYVDITGETSWNKEMIMKFDNIAQDTGAKIVSLCGHDSIPWDLSYHKLSQMLKEDCQDSIAAVRFYDEIKGGVSGGTIDTMLTFVEGKYVEPRFDFDPYLRKADGTKSSNKTKNISSQLPSRMHVADVDPNTNERKWANPFVMASVNAEVVKRTHAMNENVEEGQKLTYNESNVQKSFKEAFVTWFSVVFGATGLLNPITGTVLKKVLPKPGQGPSPKEMKHGYLLLNGVGEGVKGSRVESALYFPLDAGYKETARMVCEAGLCLSFDSDKLPVSGGGFYSPATAMGDALLDRLCRTGSSFASRVVKIQDGKLHSKL</sequence>
<accession>A0AAD3CDX2</accession>
<feature type="transmembrane region" description="Helical" evidence="3">
    <location>
        <begin position="52"/>
        <end position="74"/>
    </location>
</feature>
<dbReference type="AlphaFoldDB" id="A0AAD3CDX2"/>
<organism evidence="5 6">
    <name type="scientific">Chaetoceros tenuissimus</name>
    <dbReference type="NCBI Taxonomy" id="426638"/>
    <lineage>
        <taxon>Eukaryota</taxon>
        <taxon>Sar</taxon>
        <taxon>Stramenopiles</taxon>
        <taxon>Ochrophyta</taxon>
        <taxon>Bacillariophyta</taxon>
        <taxon>Coscinodiscophyceae</taxon>
        <taxon>Chaetocerotophycidae</taxon>
        <taxon>Chaetocerotales</taxon>
        <taxon>Chaetocerotaceae</taxon>
        <taxon>Chaetoceros</taxon>
    </lineage>
</organism>
<gene>
    <name evidence="5" type="ORF">CTEN210_00342</name>
</gene>
<dbReference type="GO" id="GO:0009247">
    <property type="term" value="P:glycolipid biosynthetic process"/>
    <property type="evidence" value="ECO:0007669"/>
    <property type="project" value="TreeGrafter"/>
</dbReference>